<dbReference type="PANTHER" id="PTHR35450:SF2">
    <property type="entry name" value="REVERSE TRANSCRIPTASE DOMAIN-CONTAINING PROTEIN"/>
    <property type="match status" value="1"/>
</dbReference>
<feature type="compositionally biased region" description="Basic residues" evidence="1">
    <location>
        <begin position="143"/>
        <end position="152"/>
    </location>
</feature>
<protein>
    <recommendedName>
        <fullName evidence="4">Reverse transcriptase</fullName>
    </recommendedName>
</protein>
<dbReference type="GeneID" id="9472685"/>
<reference evidence="3" key="1">
    <citation type="journal article" date="2009" name="Nature">
        <title>Genome sequence and analysis of the Irish potato famine pathogen Phytophthora infestans.</title>
        <authorList>
            <consortium name="The Broad Institute Genome Sequencing Platform"/>
            <person name="Haas B.J."/>
            <person name="Kamoun S."/>
            <person name="Zody M.C."/>
            <person name="Jiang R.H."/>
            <person name="Handsaker R.E."/>
            <person name="Cano L.M."/>
            <person name="Grabherr M."/>
            <person name="Kodira C.D."/>
            <person name="Raffaele S."/>
            <person name="Torto-Alalibo T."/>
            <person name="Bozkurt T.O."/>
            <person name="Ah-Fong A.M."/>
            <person name="Alvarado L."/>
            <person name="Anderson V.L."/>
            <person name="Armstrong M.R."/>
            <person name="Avrova A."/>
            <person name="Baxter L."/>
            <person name="Beynon J."/>
            <person name="Boevink P.C."/>
            <person name="Bollmann S.R."/>
            <person name="Bos J.I."/>
            <person name="Bulone V."/>
            <person name="Cai G."/>
            <person name="Cakir C."/>
            <person name="Carrington J.C."/>
            <person name="Chawner M."/>
            <person name="Conti L."/>
            <person name="Costanzo S."/>
            <person name="Ewan R."/>
            <person name="Fahlgren N."/>
            <person name="Fischbach M.A."/>
            <person name="Fugelstad J."/>
            <person name="Gilroy E.M."/>
            <person name="Gnerre S."/>
            <person name="Green P.J."/>
            <person name="Grenville-Briggs L.J."/>
            <person name="Griffith J."/>
            <person name="Grunwald N.J."/>
            <person name="Horn K."/>
            <person name="Horner N.R."/>
            <person name="Hu C.H."/>
            <person name="Huitema E."/>
            <person name="Jeong D.H."/>
            <person name="Jones A.M."/>
            <person name="Jones J.D."/>
            <person name="Jones R.W."/>
            <person name="Karlsson E.K."/>
            <person name="Kunjeti S.G."/>
            <person name="Lamour K."/>
            <person name="Liu Z."/>
            <person name="Ma L."/>
            <person name="Maclean D."/>
            <person name="Chibucos M.C."/>
            <person name="McDonald H."/>
            <person name="McWalters J."/>
            <person name="Meijer H.J."/>
            <person name="Morgan W."/>
            <person name="Morris P.F."/>
            <person name="Munro C.A."/>
            <person name="O'Neill K."/>
            <person name="Ospina-Giraldo M."/>
            <person name="Pinzon A."/>
            <person name="Pritchard L."/>
            <person name="Ramsahoye B."/>
            <person name="Ren Q."/>
            <person name="Restrepo S."/>
            <person name="Roy S."/>
            <person name="Sadanandom A."/>
            <person name="Savidor A."/>
            <person name="Schornack S."/>
            <person name="Schwartz D.C."/>
            <person name="Schumann U.D."/>
            <person name="Schwessinger B."/>
            <person name="Seyer L."/>
            <person name="Sharpe T."/>
            <person name="Silvar C."/>
            <person name="Song J."/>
            <person name="Studholme D.J."/>
            <person name="Sykes S."/>
            <person name="Thines M."/>
            <person name="van de Vondervoort P.J."/>
            <person name="Phuntumart V."/>
            <person name="Wawra S."/>
            <person name="Weide R."/>
            <person name="Win J."/>
            <person name="Young C."/>
            <person name="Zhou S."/>
            <person name="Fry W."/>
            <person name="Meyers B.C."/>
            <person name="van West P."/>
            <person name="Ristaino J."/>
            <person name="Govers F."/>
            <person name="Birch P.R."/>
            <person name="Whisson S.C."/>
            <person name="Judelson H.S."/>
            <person name="Nusbaum C."/>
        </authorList>
    </citation>
    <scope>NUCLEOTIDE SEQUENCE [LARGE SCALE GENOMIC DNA]</scope>
    <source>
        <strain evidence="3">T30-4</strain>
    </source>
</reference>
<accession>D0MRR8</accession>
<evidence type="ECO:0000313" key="3">
    <source>
        <dbReference type="Proteomes" id="UP000006643"/>
    </source>
</evidence>
<dbReference type="eggNOG" id="ENOG502S5EC">
    <property type="taxonomic scope" value="Eukaryota"/>
</dbReference>
<dbReference type="OrthoDB" id="104905at2759"/>
<feature type="region of interest" description="Disordered" evidence="1">
    <location>
        <begin position="141"/>
        <end position="177"/>
    </location>
</feature>
<dbReference type="InParanoid" id="D0MRR8"/>
<name>D0MRR8_PHYIT</name>
<gene>
    <name evidence="2" type="ORF">PITG_00814</name>
</gene>
<dbReference type="EMBL" id="DS028118">
    <property type="protein sequence ID" value="EEY58187.1"/>
    <property type="molecule type" value="Genomic_DNA"/>
</dbReference>
<evidence type="ECO:0000313" key="2">
    <source>
        <dbReference type="EMBL" id="EEY58187.1"/>
    </source>
</evidence>
<evidence type="ECO:0008006" key="4">
    <source>
        <dbReference type="Google" id="ProtNLM"/>
    </source>
</evidence>
<evidence type="ECO:0000256" key="1">
    <source>
        <dbReference type="SAM" id="MobiDB-lite"/>
    </source>
</evidence>
<dbReference type="RefSeq" id="XP_002909373.1">
    <property type="nucleotide sequence ID" value="XM_002909327.1"/>
</dbReference>
<proteinExistence type="predicted"/>
<dbReference type="PANTHER" id="PTHR35450">
    <property type="entry name" value="REVERSE TRANSCRIPTASE DOMAIN-CONTAINING PROTEIN"/>
    <property type="match status" value="1"/>
</dbReference>
<keyword evidence="3" id="KW-1185">Reference proteome</keyword>
<dbReference type="KEGG" id="pif:PITG_00814"/>
<organism evidence="2 3">
    <name type="scientific">Phytophthora infestans (strain T30-4)</name>
    <name type="common">Potato late blight agent</name>
    <dbReference type="NCBI Taxonomy" id="403677"/>
    <lineage>
        <taxon>Eukaryota</taxon>
        <taxon>Sar</taxon>
        <taxon>Stramenopiles</taxon>
        <taxon>Oomycota</taxon>
        <taxon>Peronosporomycetes</taxon>
        <taxon>Peronosporales</taxon>
        <taxon>Peronosporaceae</taxon>
        <taxon>Phytophthora</taxon>
    </lineage>
</organism>
<feature type="compositionally biased region" description="Polar residues" evidence="1">
    <location>
        <begin position="164"/>
        <end position="177"/>
    </location>
</feature>
<dbReference type="Proteomes" id="UP000006643">
    <property type="component" value="Unassembled WGS sequence"/>
</dbReference>
<sequence length="177" mass="19766">MDAVRGWHDGALKRIERELHASSTDRRDRVELRVNQTVPSLAGPALRPDLQLYNHTKKTVAVVDLAVAFEEQASDDASSSALSLIASHKRAKYDRIKRHLDRQGWKVHLSALVYGSLGAVASGNYQVYTTHLGLLKRDAKRLDRQHRTRQHQARPSQGPRGSRATKTGGTSSQTSRR</sequence>
<dbReference type="OMA" id="SHKRAKY"/>
<dbReference type="VEuPathDB" id="FungiDB:PITG_00814"/>
<dbReference type="AlphaFoldDB" id="D0MRR8"/>
<dbReference type="HOGENOM" id="CLU_1520749_0_0_1"/>